<dbReference type="InterPro" id="IPR001810">
    <property type="entry name" value="F-box_dom"/>
</dbReference>
<evidence type="ECO:0000259" key="1">
    <source>
        <dbReference type="Pfam" id="PF00646"/>
    </source>
</evidence>
<evidence type="ECO:0000259" key="2">
    <source>
        <dbReference type="Pfam" id="PF08268"/>
    </source>
</evidence>
<accession>A0ABR2B4A7</accession>
<evidence type="ECO:0000313" key="4">
    <source>
        <dbReference type="Proteomes" id="UP001472677"/>
    </source>
</evidence>
<dbReference type="InterPro" id="IPR013187">
    <property type="entry name" value="F-box-assoc_dom_typ3"/>
</dbReference>
<dbReference type="InterPro" id="IPR050796">
    <property type="entry name" value="SCF_F-box_component"/>
</dbReference>
<dbReference type="SUPFAM" id="SSF81383">
    <property type="entry name" value="F-box domain"/>
    <property type="match status" value="1"/>
</dbReference>
<comment type="caution">
    <text evidence="3">The sequence shown here is derived from an EMBL/GenBank/DDBJ whole genome shotgun (WGS) entry which is preliminary data.</text>
</comment>
<dbReference type="InterPro" id="IPR017451">
    <property type="entry name" value="F-box-assoc_interact_dom"/>
</dbReference>
<reference evidence="3 4" key="1">
    <citation type="journal article" date="2024" name="G3 (Bethesda)">
        <title>Genome assembly of Hibiscus sabdariffa L. provides insights into metabolisms of medicinal natural products.</title>
        <authorList>
            <person name="Kim T."/>
        </authorList>
    </citation>
    <scope>NUCLEOTIDE SEQUENCE [LARGE SCALE GENOMIC DNA]</scope>
    <source>
        <strain evidence="3">TK-2024</strain>
        <tissue evidence="3">Old leaves</tissue>
    </source>
</reference>
<dbReference type="Pfam" id="PF00646">
    <property type="entry name" value="F-box"/>
    <property type="match status" value="1"/>
</dbReference>
<gene>
    <name evidence="3" type="ORF">V6N12_002414</name>
</gene>
<proteinExistence type="predicted"/>
<feature type="domain" description="F-box" evidence="1">
    <location>
        <begin position="12"/>
        <end position="51"/>
    </location>
</feature>
<name>A0ABR2B4A7_9ROSI</name>
<dbReference type="Pfam" id="PF08268">
    <property type="entry name" value="FBA_3"/>
    <property type="match status" value="1"/>
</dbReference>
<dbReference type="PANTHER" id="PTHR31672:SF13">
    <property type="entry name" value="F-BOX PROTEIN CPR30-LIKE"/>
    <property type="match status" value="1"/>
</dbReference>
<dbReference type="Gene3D" id="1.20.1280.50">
    <property type="match status" value="1"/>
</dbReference>
<dbReference type="PANTHER" id="PTHR31672">
    <property type="entry name" value="BNACNNG10540D PROTEIN"/>
    <property type="match status" value="1"/>
</dbReference>
<feature type="domain" description="F-box associated beta-propeller type 3" evidence="2">
    <location>
        <begin position="109"/>
        <end position="364"/>
    </location>
</feature>
<dbReference type="InterPro" id="IPR036047">
    <property type="entry name" value="F-box-like_dom_sf"/>
</dbReference>
<protein>
    <recommendedName>
        <fullName evidence="5">F-box domain-containing protein</fullName>
    </recommendedName>
</protein>
<keyword evidence="4" id="KW-1185">Reference proteome</keyword>
<organism evidence="3 4">
    <name type="scientific">Hibiscus sabdariffa</name>
    <name type="common">roselle</name>
    <dbReference type="NCBI Taxonomy" id="183260"/>
    <lineage>
        <taxon>Eukaryota</taxon>
        <taxon>Viridiplantae</taxon>
        <taxon>Streptophyta</taxon>
        <taxon>Embryophyta</taxon>
        <taxon>Tracheophyta</taxon>
        <taxon>Spermatophyta</taxon>
        <taxon>Magnoliopsida</taxon>
        <taxon>eudicotyledons</taxon>
        <taxon>Gunneridae</taxon>
        <taxon>Pentapetalae</taxon>
        <taxon>rosids</taxon>
        <taxon>malvids</taxon>
        <taxon>Malvales</taxon>
        <taxon>Malvaceae</taxon>
        <taxon>Malvoideae</taxon>
        <taxon>Hibiscus</taxon>
    </lineage>
</organism>
<sequence length="400" mass="46885">MDEDEGNGSGFDHLADDLVIEILRRIPAEQLWWRCRPLCRRWKALISSPSFADAHLRQSSPTFFVFNVRTEAQKTQKADFFYPRDDDAKRVFNGSLFRRWNRRTRSGQVVLPVASCNGLVLFKSFPSSRFHIGNPITGELLTVMEPWREKTTYFCGFFFQTSTQEYKVLVYHKTDSTENPFEYAIHTLGTGTTEWRSLRALPYNVRCSDSQPVVLDNALYWMISNLSTTCENSILMFSMESEEFRTMSHPTYPCKPGAWHQWIKLLEMDGRLTCWCLVGLMVQAWVFDVSDPDVEAHTHWTRIYVLDLTQNFRSYMSHSVRDFHKLKVVSIQNRELILLWHGIGVFRYNLSRNTLRRIELERNDQFCNGGHPVLIPYTKTLVSLNNFNEQVDSNFDRLRL</sequence>
<dbReference type="NCBIfam" id="TIGR01640">
    <property type="entry name" value="F_box_assoc_1"/>
    <property type="match status" value="1"/>
</dbReference>
<evidence type="ECO:0008006" key="5">
    <source>
        <dbReference type="Google" id="ProtNLM"/>
    </source>
</evidence>
<dbReference type="EMBL" id="JBBPBM010000182">
    <property type="protein sequence ID" value="KAK8501676.1"/>
    <property type="molecule type" value="Genomic_DNA"/>
</dbReference>
<dbReference type="Proteomes" id="UP001472677">
    <property type="component" value="Unassembled WGS sequence"/>
</dbReference>
<evidence type="ECO:0000313" key="3">
    <source>
        <dbReference type="EMBL" id="KAK8501676.1"/>
    </source>
</evidence>